<dbReference type="AlphaFoldDB" id="A0A1E3Q4C0"/>
<sequence length="256" mass="29114">MRIRIGVFLGTEAVHRELDCAFLKNSYEFASPSQSEIEYSDRVAAQNSYASSIFPTPYFYARHMELADHFDSAQIFGLHGLNVVEKSTSARPDGGIYNGLNATNSDARLTVASILGRPLPSKDTTDLLLEEYFDSVHWFSLAIFDRFRPEYESVADGPADYLPDGDCNIWRVNLLSLLEARFLEPMEESSLASIQTSLLLGSYYVYHGRPNSSFALLCATIQTAQATDLHREPSRDALDEVEERKRIWWTIYTWDW</sequence>
<keyword evidence="4" id="KW-1185">Reference proteome</keyword>
<dbReference type="PANTHER" id="PTHR46910">
    <property type="entry name" value="TRANSCRIPTION FACTOR PDR1"/>
    <property type="match status" value="1"/>
</dbReference>
<dbReference type="GO" id="GO:0006351">
    <property type="term" value="P:DNA-templated transcription"/>
    <property type="evidence" value="ECO:0007669"/>
    <property type="project" value="InterPro"/>
</dbReference>
<proteinExistence type="predicted"/>
<dbReference type="Proteomes" id="UP000094385">
    <property type="component" value="Unassembled WGS sequence"/>
</dbReference>
<evidence type="ECO:0000313" key="3">
    <source>
        <dbReference type="EMBL" id="ODQ72334.1"/>
    </source>
</evidence>
<dbReference type="GO" id="GO:0003700">
    <property type="term" value="F:DNA-binding transcription factor activity"/>
    <property type="evidence" value="ECO:0007669"/>
    <property type="project" value="InterPro"/>
</dbReference>
<gene>
    <name evidence="3" type="ORF">LIPSTDRAFT_27899</name>
</gene>
<dbReference type="OrthoDB" id="3266505at2759"/>
<name>A0A1E3Q4C0_LIPST</name>
<feature type="domain" description="Xylanolytic transcriptional activator regulatory" evidence="2">
    <location>
        <begin position="187"/>
        <end position="255"/>
    </location>
</feature>
<dbReference type="InterPro" id="IPR007219">
    <property type="entry name" value="XnlR_reg_dom"/>
</dbReference>
<evidence type="ECO:0000313" key="4">
    <source>
        <dbReference type="Proteomes" id="UP000094385"/>
    </source>
</evidence>
<accession>A0A1E3Q4C0</accession>
<evidence type="ECO:0000256" key="1">
    <source>
        <dbReference type="ARBA" id="ARBA00023242"/>
    </source>
</evidence>
<keyword evidence="1" id="KW-0539">Nucleus</keyword>
<dbReference type="Pfam" id="PF04082">
    <property type="entry name" value="Fungal_trans"/>
    <property type="match status" value="1"/>
</dbReference>
<evidence type="ECO:0000259" key="2">
    <source>
        <dbReference type="Pfam" id="PF04082"/>
    </source>
</evidence>
<protein>
    <recommendedName>
        <fullName evidence="2">Xylanolytic transcriptional activator regulatory domain-containing protein</fullName>
    </recommendedName>
</protein>
<reference evidence="3 4" key="1">
    <citation type="journal article" date="2016" name="Proc. Natl. Acad. Sci. U.S.A.">
        <title>Comparative genomics of biotechnologically important yeasts.</title>
        <authorList>
            <person name="Riley R."/>
            <person name="Haridas S."/>
            <person name="Wolfe K.H."/>
            <person name="Lopes M.R."/>
            <person name="Hittinger C.T."/>
            <person name="Goeker M."/>
            <person name="Salamov A.A."/>
            <person name="Wisecaver J.H."/>
            <person name="Long T.M."/>
            <person name="Calvey C.H."/>
            <person name="Aerts A.L."/>
            <person name="Barry K.W."/>
            <person name="Choi C."/>
            <person name="Clum A."/>
            <person name="Coughlan A.Y."/>
            <person name="Deshpande S."/>
            <person name="Douglass A.P."/>
            <person name="Hanson S.J."/>
            <person name="Klenk H.-P."/>
            <person name="LaButti K.M."/>
            <person name="Lapidus A."/>
            <person name="Lindquist E.A."/>
            <person name="Lipzen A.M."/>
            <person name="Meier-Kolthoff J.P."/>
            <person name="Ohm R.A."/>
            <person name="Otillar R.P."/>
            <person name="Pangilinan J.L."/>
            <person name="Peng Y."/>
            <person name="Rokas A."/>
            <person name="Rosa C.A."/>
            <person name="Scheuner C."/>
            <person name="Sibirny A.A."/>
            <person name="Slot J.C."/>
            <person name="Stielow J.B."/>
            <person name="Sun H."/>
            <person name="Kurtzman C.P."/>
            <person name="Blackwell M."/>
            <person name="Grigoriev I.V."/>
            <person name="Jeffries T.W."/>
        </authorList>
    </citation>
    <scope>NUCLEOTIDE SEQUENCE [LARGE SCALE GENOMIC DNA]</scope>
    <source>
        <strain evidence="3 4">NRRL Y-11557</strain>
    </source>
</reference>
<dbReference type="GO" id="GO:0008270">
    <property type="term" value="F:zinc ion binding"/>
    <property type="evidence" value="ECO:0007669"/>
    <property type="project" value="InterPro"/>
</dbReference>
<dbReference type="EMBL" id="KV454295">
    <property type="protein sequence ID" value="ODQ72334.1"/>
    <property type="molecule type" value="Genomic_DNA"/>
</dbReference>
<dbReference type="PANTHER" id="PTHR46910:SF8">
    <property type="entry name" value="ZN(II)2CYS6 TRANSCRIPTION FACTOR (EUROFUNG)"/>
    <property type="match status" value="1"/>
</dbReference>
<dbReference type="InterPro" id="IPR050987">
    <property type="entry name" value="AtrR-like"/>
</dbReference>
<organism evidence="3 4">
    <name type="scientific">Lipomyces starkeyi NRRL Y-11557</name>
    <dbReference type="NCBI Taxonomy" id="675824"/>
    <lineage>
        <taxon>Eukaryota</taxon>
        <taxon>Fungi</taxon>
        <taxon>Dikarya</taxon>
        <taxon>Ascomycota</taxon>
        <taxon>Saccharomycotina</taxon>
        <taxon>Lipomycetes</taxon>
        <taxon>Lipomycetales</taxon>
        <taxon>Lipomycetaceae</taxon>
        <taxon>Lipomyces</taxon>
    </lineage>
</organism>
<dbReference type="CDD" id="cd12148">
    <property type="entry name" value="fungal_TF_MHR"/>
    <property type="match status" value="1"/>
</dbReference>
<dbReference type="STRING" id="675824.A0A1E3Q4C0"/>
<dbReference type="GO" id="GO:0003677">
    <property type="term" value="F:DNA binding"/>
    <property type="evidence" value="ECO:0007669"/>
    <property type="project" value="InterPro"/>
</dbReference>